<dbReference type="PROSITE" id="PS50102">
    <property type="entry name" value="RRM"/>
    <property type="match status" value="1"/>
</dbReference>
<gene>
    <name evidence="6" type="ORF">SHERM_19569</name>
</gene>
<dbReference type="SMART" id="SM00360">
    <property type="entry name" value="RRM"/>
    <property type="match status" value="1"/>
</dbReference>
<dbReference type="AlphaFoldDB" id="A0A9N7R9Q7"/>
<dbReference type="EMBL" id="CACSLK010021763">
    <property type="protein sequence ID" value="CAA0821926.1"/>
    <property type="molecule type" value="Genomic_DNA"/>
</dbReference>
<feature type="domain" description="RRM" evidence="5">
    <location>
        <begin position="102"/>
        <end position="178"/>
    </location>
</feature>
<evidence type="ECO:0000313" key="6">
    <source>
        <dbReference type="EMBL" id="CAA0821926.1"/>
    </source>
</evidence>
<comment type="caution">
    <text evidence="6">The sequence shown here is derived from an EMBL/GenBank/DDBJ whole genome shotgun (WGS) entry which is preliminary data.</text>
</comment>
<dbReference type="Proteomes" id="UP001153555">
    <property type="component" value="Unassembled WGS sequence"/>
</dbReference>
<reference evidence="6" key="1">
    <citation type="submission" date="2019-12" db="EMBL/GenBank/DDBJ databases">
        <authorList>
            <person name="Scholes J."/>
        </authorList>
    </citation>
    <scope>NUCLEOTIDE SEQUENCE</scope>
</reference>
<feature type="compositionally biased region" description="Basic and acidic residues" evidence="4">
    <location>
        <begin position="1"/>
        <end position="24"/>
    </location>
</feature>
<evidence type="ECO:0000259" key="5">
    <source>
        <dbReference type="PROSITE" id="PS50102"/>
    </source>
</evidence>
<dbReference type="PANTHER" id="PTHR23236">
    <property type="entry name" value="EUKARYOTIC TRANSLATION INITIATION FACTOR 4B/4H"/>
    <property type="match status" value="1"/>
</dbReference>
<feature type="region of interest" description="Disordered" evidence="4">
    <location>
        <begin position="1"/>
        <end position="36"/>
    </location>
</feature>
<proteinExistence type="predicted"/>
<keyword evidence="1 2" id="KW-0694">RNA-binding</keyword>
<evidence type="ECO:0000256" key="1">
    <source>
        <dbReference type="ARBA" id="ARBA00022884"/>
    </source>
</evidence>
<evidence type="ECO:0000256" key="3">
    <source>
        <dbReference type="SAM" id="Coils"/>
    </source>
</evidence>
<evidence type="ECO:0000313" key="7">
    <source>
        <dbReference type="Proteomes" id="UP001153555"/>
    </source>
</evidence>
<dbReference type="OrthoDB" id="4726at2759"/>
<dbReference type="InterPro" id="IPR035979">
    <property type="entry name" value="RBD_domain_sf"/>
</dbReference>
<dbReference type="Gene3D" id="3.30.70.330">
    <property type="match status" value="1"/>
</dbReference>
<dbReference type="CDD" id="cd12306">
    <property type="entry name" value="RRM_II_PABPs"/>
    <property type="match status" value="1"/>
</dbReference>
<dbReference type="SUPFAM" id="SSF54928">
    <property type="entry name" value="RNA-binding domain, RBD"/>
    <property type="match status" value="1"/>
</dbReference>
<organism evidence="6 7">
    <name type="scientific">Striga hermonthica</name>
    <name type="common">Purple witchweed</name>
    <name type="synonym">Buchnera hermonthica</name>
    <dbReference type="NCBI Taxonomy" id="68872"/>
    <lineage>
        <taxon>Eukaryota</taxon>
        <taxon>Viridiplantae</taxon>
        <taxon>Streptophyta</taxon>
        <taxon>Embryophyta</taxon>
        <taxon>Tracheophyta</taxon>
        <taxon>Spermatophyta</taxon>
        <taxon>Magnoliopsida</taxon>
        <taxon>eudicotyledons</taxon>
        <taxon>Gunneridae</taxon>
        <taxon>Pentapetalae</taxon>
        <taxon>asterids</taxon>
        <taxon>lamiids</taxon>
        <taxon>Lamiales</taxon>
        <taxon>Orobanchaceae</taxon>
        <taxon>Buchnereae</taxon>
        <taxon>Striga</taxon>
    </lineage>
</organism>
<accession>A0A9N7R9Q7</accession>
<keyword evidence="3" id="KW-0175">Coiled coil</keyword>
<sequence length="212" mass="24217">MEIKWQQQHDIKKEQGVSEPKKSPTEANGDASEAATIFQSKTRSLENLRHRLEKVEEEADEIRQVMAKLEKEIRAAQDIVEGQNGGSVVAVKLEPKEESDTRSIFVGNVDYACTAEEVQQHFQSCGTINRVTIMTDTFGQPKGFAYVEFMEVEAVQNALVLNESKLHGRQLKVSVKRTNIPGMNHYRGMYPNPYYGYGSFPRFKRPMHYKPY</sequence>
<evidence type="ECO:0000256" key="4">
    <source>
        <dbReference type="SAM" id="MobiDB-lite"/>
    </source>
</evidence>
<feature type="coiled-coil region" evidence="3">
    <location>
        <begin position="38"/>
        <end position="79"/>
    </location>
</feature>
<dbReference type="PANTHER" id="PTHR23236:SF92">
    <property type="entry name" value="POLYADENYLATE-BINDING PROTEIN 1"/>
    <property type="match status" value="1"/>
</dbReference>
<dbReference type="GO" id="GO:0008143">
    <property type="term" value="F:poly(A) binding"/>
    <property type="evidence" value="ECO:0007669"/>
    <property type="project" value="TreeGrafter"/>
</dbReference>
<protein>
    <submittedName>
        <fullName evidence="6">Polyadenylate-binding protein 1</fullName>
    </submittedName>
</protein>
<name>A0A9N7R9Q7_STRHE</name>
<dbReference type="InterPro" id="IPR012677">
    <property type="entry name" value="Nucleotide-bd_a/b_plait_sf"/>
</dbReference>
<dbReference type="Pfam" id="PF00076">
    <property type="entry name" value="RRM_1"/>
    <property type="match status" value="1"/>
</dbReference>
<keyword evidence="7" id="KW-1185">Reference proteome</keyword>
<evidence type="ECO:0000256" key="2">
    <source>
        <dbReference type="PROSITE-ProRule" id="PRU00176"/>
    </source>
</evidence>
<dbReference type="InterPro" id="IPR000504">
    <property type="entry name" value="RRM_dom"/>
</dbReference>